<name>A0A9D2WS88_9FIRM</name>
<dbReference type="Proteomes" id="UP000798488">
    <property type="component" value="Unassembled WGS sequence"/>
</dbReference>
<evidence type="ECO:0000313" key="2">
    <source>
        <dbReference type="Proteomes" id="UP000798488"/>
    </source>
</evidence>
<sequence length="57" mass="6140">MLQIHYQEPEADYALGGLFQACHNTGQAIAALPFSKLGFNGITLACVLSLKTSLLFL</sequence>
<protein>
    <submittedName>
        <fullName evidence="1">Uncharacterized protein</fullName>
    </submittedName>
</protein>
<evidence type="ECO:0000313" key="1">
    <source>
        <dbReference type="EMBL" id="KAF1086180.1"/>
    </source>
</evidence>
<keyword evidence="2" id="KW-1185">Reference proteome</keyword>
<accession>A0A9D2WS88</accession>
<organism evidence="1 2">
    <name type="scientific">Sporotomaculum syntrophicum</name>
    <dbReference type="NCBI Taxonomy" id="182264"/>
    <lineage>
        <taxon>Bacteria</taxon>
        <taxon>Bacillati</taxon>
        <taxon>Bacillota</taxon>
        <taxon>Clostridia</taxon>
        <taxon>Eubacteriales</taxon>
        <taxon>Desulfallaceae</taxon>
        <taxon>Sporotomaculum</taxon>
    </lineage>
</organism>
<gene>
    <name evidence="1" type="ORF">SPSYN_00921</name>
</gene>
<proteinExistence type="predicted"/>
<reference evidence="1" key="1">
    <citation type="submission" date="2016-02" db="EMBL/GenBank/DDBJ databases">
        <title>Draft Genome Sequence of Sporotomaculum syntrophicum Strain FB, a Syntrophic Benzoate Degrader.</title>
        <authorList>
            <person name="Nobu M.K."/>
            <person name="Narihiro T."/>
            <person name="Qiu Y.-L."/>
            <person name="Ohashi A."/>
            <person name="Liu W.-T."/>
            <person name="Yuji S."/>
        </authorList>
    </citation>
    <scope>NUCLEOTIDE SEQUENCE</scope>
    <source>
        <strain evidence="1">FB</strain>
    </source>
</reference>
<dbReference type="EMBL" id="LSRS01000002">
    <property type="protein sequence ID" value="KAF1086180.1"/>
    <property type="molecule type" value="Genomic_DNA"/>
</dbReference>
<dbReference type="AlphaFoldDB" id="A0A9D2WS88"/>
<comment type="caution">
    <text evidence="1">The sequence shown here is derived from an EMBL/GenBank/DDBJ whole genome shotgun (WGS) entry which is preliminary data.</text>
</comment>